<dbReference type="InterPro" id="IPR036390">
    <property type="entry name" value="WH_DNA-bd_sf"/>
</dbReference>
<name>A0A3M8C5E3_9BACL</name>
<dbReference type="PROSITE" id="PS51063">
    <property type="entry name" value="HTH_CRP_2"/>
    <property type="match status" value="1"/>
</dbReference>
<dbReference type="Gene3D" id="2.60.120.10">
    <property type="entry name" value="Jelly Rolls"/>
    <property type="match status" value="1"/>
</dbReference>
<dbReference type="EMBL" id="RHHR01000030">
    <property type="protein sequence ID" value="RNB70874.1"/>
    <property type="molecule type" value="Genomic_DNA"/>
</dbReference>
<protein>
    <submittedName>
        <fullName evidence="7">Crp/Fnr family transcriptional regulator</fullName>
    </submittedName>
</protein>
<dbReference type="PROSITE" id="PS50042">
    <property type="entry name" value="CNMP_BINDING_3"/>
    <property type="match status" value="1"/>
</dbReference>
<evidence type="ECO:0000256" key="3">
    <source>
        <dbReference type="ARBA" id="ARBA00023159"/>
    </source>
</evidence>
<feature type="domain" description="Cyclic nucleotide-binding" evidence="5">
    <location>
        <begin position="138"/>
        <end position="221"/>
    </location>
</feature>
<dbReference type="SUPFAM" id="SSF46785">
    <property type="entry name" value="Winged helix' DNA-binding domain"/>
    <property type="match status" value="1"/>
</dbReference>
<keyword evidence="3" id="KW-0010">Activator</keyword>
<dbReference type="PANTHER" id="PTHR24567">
    <property type="entry name" value="CRP FAMILY TRANSCRIPTIONAL REGULATORY PROTEIN"/>
    <property type="match status" value="1"/>
</dbReference>
<evidence type="ECO:0000259" key="6">
    <source>
        <dbReference type="PROSITE" id="PS51063"/>
    </source>
</evidence>
<reference evidence="7 8" key="1">
    <citation type="submission" date="2018-10" db="EMBL/GenBank/DDBJ databases">
        <title>Phylogenomics of Brevibacillus.</title>
        <authorList>
            <person name="Dunlap C."/>
        </authorList>
    </citation>
    <scope>NUCLEOTIDE SEQUENCE [LARGE SCALE GENOMIC DNA]</scope>
    <source>
        <strain evidence="7 8">JCM 12215</strain>
    </source>
</reference>
<comment type="caution">
    <text evidence="7">The sequence shown here is derived from an EMBL/GenBank/DDBJ whole genome shotgun (WGS) entry which is preliminary data.</text>
</comment>
<dbReference type="CDD" id="cd00092">
    <property type="entry name" value="HTH_CRP"/>
    <property type="match status" value="1"/>
</dbReference>
<dbReference type="InterPro" id="IPR014710">
    <property type="entry name" value="RmlC-like_jellyroll"/>
</dbReference>
<dbReference type="GO" id="GO:0003677">
    <property type="term" value="F:DNA binding"/>
    <property type="evidence" value="ECO:0007669"/>
    <property type="project" value="UniProtKB-KW"/>
</dbReference>
<dbReference type="Gene3D" id="1.10.10.10">
    <property type="entry name" value="Winged helix-like DNA-binding domain superfamily/Winged helix DNA-binding domain"/>
    <property type="match status" value="1"/>
</dbReference>
<feature type="domain" description="HTH crp-type" evidence="6">
    <location>
        <begin position="223"/>
        <end position="292"/>
    </location>
</feature>
<evidence type="ECO:0000259" key="5">
    <source>
        <dbReference type="PROSITE" id="PS50042"/>
    </source>
</evidence>
<dbReference type="Pfam" id="PF00027">
    <property type="entry name" value="cNMP_binding"/>
    <property type="match status" value="1"/>
</dbReference>
<dbReference type="CDD" id="cd00038">
    <property type="entry name" value="CAP_ED"/>
    <property type="match status" value="1"/>
</dbReference>
<evidence type="ECO:0000313" key="8">
    <source>
        <dbReference type="Proteomes" id="UP000282028"/>
    </source>
</evidence>
<dbReference type="GO" id="GO:0003700">
    <property type="term" value="F:DNA-binding transcription factor activity"/>
    <property type="evidence" value="ECO:0007669"/>
    <property type="project" value="TreeGrafter"/>
</dbReference>
<dbReference type="InterPro" id="IPR018490">
    <property type="entry name" value="cNMP-bd_dom_sf"/>
</dbReference>
<dbReference type="InterPro" id="IPR036388">
    <property type="entry name" value="WH-like_DNA-bd_sf"/>
</dbReference>
<evidence type="ECO:0000256" key="2">
    <source>
        <dbReference type="ARBA" id="ARBA00023125"/>
    </source>
</evidence>
<dbReference type="InterPro" id="IPR012318">
    <property type="entry name" value="HTH_CRP"/>
</dbReference>
<evidence type="ECO:0000313" key="7">
    <source>
        <dbReference type="EMBL" id="RNB70874.1"/>
    </source>
</evidence>
<sequence length="301" mass="33753">MFCTEIFPTLTQYSGANSSSVQYPAMFTIAIRQQITIFLYFRATKKPPAFPSSCSALSAGLISTSLVYLIKAKARMKVGKLTNRNDICQFVTAAICVTIMGPRKIPMMATPPLTIPEFRPNLFSLETCASMDIMIGKLFIIKSGVVKIYRHQEGREIILAIFNEGDFFGEMVLFGDEKVRSASANTLEKSTVYIIKKEHFLKLLNRNPAIFMKILNTALERLRKANELIANLLIRLTEDQGEDRVVGLKLTHNQMADMTATARETVTKILSDMQNRGYIRIVNRQISIHDLEGLKSSAGLE</sequence>
<proteinExistence type="predicted"/>
<keyword evidence="4" id="KW-0804">Transcription</keyword>
<dbReference type="Pfam" id="PF13545">
    <property type="entry name" value="HTH_Crp_2"/>
    <property type="match status" value="1"/>
</dbReference>
<keyword evidence="2" id="KW-0238">DNA-binding</keyword>
<organism evidence="7 8">
    <name type="scientific">Brevibacillus invocatus</name>
    <dbReference type="NCBI Taxonomy" id="173959"/>
    <lineage>
        <taxon>Bacteria</taxon>
        <taxon>Bacillati</taxon>
        <taxon>Bacillota</taxon>
        <taxon>Bacilli</taxon>
        <taxon>Bacillales</taxon>
        <taxon>Paenibacillaceae</taxon>
        <taxon>Brevibacillus</taxon>
    </lineage>
</organism>
<dbReference type="Proteomes" id="UP000282028">
    <property type="component" value="Unassembled WGS sequence"/>
</dbReference>
<accession>A0A3M8C5E3</accession>
<dbReference type="InterPro" id="IPR000595">
    <property type="entry name" value="cNMP-bd_dom"/>
</dbReference>
<dbReference type="PANTHER" id="PTHR24567:SF74">
    <property type="entry name" value="HTH-TYPE TRANSCRIPTIONAL REGULATOR ARCR"/>
    <property type="match status" value="1"/>
</dbReference>
<evidence type="ECO:0000256" key="1">
    <source>
        <dbReference type="ARBA" id="ARBA00023015"/>
    </source>
</evidence>
<dbReference type="SUPFAM" id="SSF51206">
    <property type="entry name" value="cAMP-binding domain-like"/>
    <property type="match status" value="1"/>
</dbReference>
<gene>
    <name evidence="7" type="ORF">EDM52_16490</name>
</gene>
<keyword evidence="1" id="KW-0805">Transcription regulation</keyword>
<dbReference type="SMART" id="SM00419">
    <property type="entry name" value="HTH_CRP"/>
    <property type="match status" value="1"/>
</dbReference>
<dbReference type="AlphaFoldDB" id="A0A3M8C5E3"/>
<dbReference type="GO" id="GO:0005829">
    <property type="term" value="C:cytosol"/>
    <property type="evidence" value="ECO:0007669"/>
    <property type="project" value="TreeGrafter"/>
</dbReference>
<dbReference type="InterPro" id="IPR050397">
    <property type="entry name" value="Env_Response_Regulators"/>
</dbReference>
<evidence type="ECO:0000256" key="4">
    <source>
        <dbReference type="ARBA" id="ARBA00023163"/>
    </source>
</evidence>
<keyword evidence="8" id="KW-1185">Reference proteome</keyword>
<dbReference type="SMART" id="SM00100">
    <property type="entry name" value="cNMP"/>
    <property type="match status" value="1"/>
</dbReference>